<dbReference type="Pfam" id="PF13426">
    <property type="entry name" value="PAS_9"/>
    <property type="match status" value="1"/>
</dbReference>
<evidence type="ECO:0000259" key="1">
    <source>
        <dbReference type="PROSITE" id="PS50112"/>
    </source>
</evidence>
<comment type="caution">
    <text evidence="4">The sequence shown here is derived from an EMBL/GenBank/DDBJ whole genome shotgun (WGS) entry which is preliminary data.</text>
</comment>
<gene>
    <name evidence="4" type="ORF">FF36_00493</name>
</gene>
<accession>A0A0D8BMP5</accession>
<dbReference type="InterPro" id="IPR035965">
    <property type="entry name" value="PAS-like_dom_sf"/>
</dbReference>
<evidence type="ECO:0000313" key="4">
    <source>
        <dbReference type="EMBL" id="KJE25360.1"/>
    </source>
</evidence>
<reference evidence="4 5" key="2">
    <citation type="journal article" date="2016" name="Genome Announc.">
        <title>Permanent Draft Genome Sequences for Two Variants of Frankia sp. Strain CpI1, the First Frankia Strain Isolated from Root Nodules of Comptonia peregrina.</title>
        <authorList>
            <person name="Oshone R."/>
            <person name="Hurst S.G.IV."/>
            <person name="Abebe-Akele F."/>
            <person name="Simpson S."/>
            <person name="Morris K."/>
            <person name="Thomas W.K."/>
            <person name="Tisa L.S."/>
        </authorList>
    </citation>
    <scope>NUCLEOTIDE SEQUENCE [LARGE SCALE GENOMIC DNA]</scope>
    <source>
        <strain evidence="5">CpI1-S</strain>
    </source>
</reference>
<dbReference type="PROSITE" id="PS50113">
    <property type="entry name" value="PAC"/>
    <property type="match status" value="1"/>
</dbReference>
<dbReference type="Proteomes" id="UP000032545">
    <property type="component" value="Unassembled WGS sequence"/>
</dbReference>
<dbReference type="InterPro" id="IPR000160">
    <property type="entry name" value="GGDEF_dom"/>
</dbReference>
<dbReference type="CDD" id="cd00130">
    <property type="entry name" value="PAS"/>
    <property type="match status" value="1"/>
</dbReference>
<dbReference type="RefSeq" id="WP_242417918.1">
    <property type="nucleotide sequence ID" value="NZ_JYFN01000002.1"/>
</dbReference>
<proteinExistence type="predicted"/>
<dbReference type="Gene3D" id="3.30.70.270">
    <property type="match status" value="1"/>
</dbReference>
<dbReference type="CDD" id="cd01949">
    <property type="entry name" value="GGDEF"/>
    <property type="match status" value="1"/>
</dbReference>
<dbReference type="InterPro" id="IPR000700">
    <property type="entry name" value="PAS-assoc_C"/>
</dbReference>
<dbReference type="AlphaFoldDB" id="A0A0D8BMP5"/>
<evidence type="ECO:0000313" key="5">
    <source>
        <dbReference type="Proteomes" id="UP000032545"/>
    </source>
</evidence>
<feature type="domain" description="PAS" evidence="1">
    <location>
        <begin position="56"/>
        <end position="105"/>
    </location>
</feature>
<dbReference type="PROSITE" id="PS50112">
    <property type="entry name" value="PAS"/>
    <property type="match status" value="1"/>
</dbReference>
<dbReference type="SUPFAM" id="SSF55073">
    <property type="entry name" value="Nucleotide cyclase"/>
    <property type="match status" value="1"/>
</dbReference>
<dbReference type="PROSITE" id="PS50887">
    <property type="entry name" value="GGDEF"/>
    <property type="match status" value="1"/>
</dbReference>
<name>A0A0D8BMP5_9ACTN</name>
<feature type="domain" description="PAC" evidence="2">
    <location>
        <begin position="125"/>
        <end position="175"/>
    </location>
</feature>
<dbReference type="InterPro" id="IPR043128">
    <property type="entry name" value="Rev_trsase/Diguanyl_cyclase"/>
</dbReference>
<dbReference type="SUPFAM" id="SSF55785">
    <property type="entry name" value="PYP-like sensor domain (PAS domain)"/>
    <property type="match status" value="1"/>
</dbReference>
<dbReference type="SMART" id="SM00091">
    <property type="entry name" value="PAS"/>
    <property type="match status" value="1"/>
</dbReference>
<dbReference type="EMBL" id="JYFN01000002">
    <property type="protein sequence ID" value="KJE25360.1"/>
    <property type="molecule type" value="Genomic_DNA"/>
</dbReference>
<dbReference type="PANTHER" id="PTHR44757:SF2">
    <property type="entry name" value="BIOFILM ARCHITECTURE MAINTENANCE PROTEIN MBAA"/>
    <property type="match status" value="1"/>
</dbReference>
<dbReference type="Pfam" id="PF00990">
    <property type="entry name" value="GGDEF"/>
    <property type="match status" value="1"/>
</dbReference>
<organism evidence="4 5">
    <name type="scientific">Frankia torreyi</name>
    <dbReference type="NCBI Taxonomy" id="1856"/>
    <lineage>
        <taxon>Bacteria</taxon>
        <taxon>Bacillati</taxon>
        <taxon>Actinomycetota</taxon>
        <taxon>Actinomycetes</taxon>
        <taxon>Frankiales</taxon>
        <taxon>Frankiaceae</taxon>
        <taxon>Frankia</taxon>
    </lineage>
</organism>
<dbReference type="SMART" id="SM00267">
    <property type="entry name" value="GGDEF"/>
    <property type="match status" value="1"/>
</dbReference>
<dbReference type="InterPro" id="IPR029787">
    <property type="entry name" value="Nucleotide_cyclase"/>
</dbReference>
<dbReference type="InterPro" id="IPR052155">
    <property type="entry name" value="Biofilm_reg_signaling"/>
</dbReference>
<reference evidence="5" key="1">
    <citation type="submission" date="2015-02" db="EMBL/GenBank/DDBJ databases">
        <title>Draft Genome of Frankia sp. CpI1-S.</title>
        <authorList>
            <person name="Oshone R.T."/>
            <person name="Ngom M."/>
            <person name="Ghodhbane-Gtari F."/>
            <person name="Gtari M."/>
            <person name="Morris K."/>
            <person name="Thomas K."/>
            <person name="Sen A."/>
            <person name="Tisa L.S."/>
        </authorList>
    </citation>
    <scope>NUCLEOTIDE SEQUENCE [LARGE SCALE GENOMIC DNA]</scope>
    <source>
        <strain evidence="5">CpI1-S</strain>
    </source>
</reference>
<dbReference type="Gene3D" id="3.30.450.20">
    <property type="entry name" value="PAS domain"/>
    <property type="match status" value="2"/>
</dbReference>
<keyword evidence="5" id="KW-1185">Reference proteome</keyword>
<dbReference type="PATRIC" id="fig|1502723.3.peg.545"/>
<feature type="domain" description="GGDEF" evidence="3">
    <location>
        <begin position="490"/>
        <end position="627"/>
    </location>
</feature>
<dbReference type="InterPro" id="IPR000014">
    <property type="entry name" value="PAS"/>
</dbReference>
<evidence type="ECO:0000259" key="3">
    <source>
        <dbReference type="PROSITE" id="PS50887"/>
    </source>
</evidence>
<protein>
    <submittedName>
        <fullName evidence="4">Diguanylate cyclase (GGDEF) domain-containing protein</fullName>
    </submittedName>
</protein>
<sequence length="648" mass="66928">MTGPFTTIPATGTGYAQRVPRSASLDGGRTAGPALDVTDCLLERLDIGLLATTASDGVISDVNDTASRILGRDRAALIGSRLGDHLLPGDAARLRDYHHRQLAHLPPDPAHSAVRGRAAGEAPEPPLAVRLVRPGGSLVPVLIVATAVPGDDGPQVVSRVQDVTEQEQANRYLRLVLDHSPVSMLLIDQSGRSVFGLGAHTAEEAAGLAAAESASVFDVFADHPQPMALLRRGLAGEPGARIVGAFGRYLDLHVMPIRDPMGQVSLVAAITIDITERESARAAQAHLADLAREALVTLEPAVLWRRATAVLAEHLGATATLHEVDGDTGALGLVATDGPSVSRTVAAAIAQQALRGPAGSRSATAGGEVDPRQDGWFVLAEPIGLRGEPSAVLAVQRPPGAAGPPYTSPGTVLPAGVGAFNDSERSFVAAVAGVLGAAAARFAAEREIRYRSQHDLLTGLPNRASLLERLRSSLAEDHRAGDGEGRAGAGRTGIVFVDLDSFKAVNDTYGHLAGDALLRTVARRLRAAVRPCDVVARLAGDEFAVLCTRIESADTVERVAARVLASLAEPVAIDGSTSTSTITITASAGVAVSGPGLTDPDRLLNASDIAMYAAKRAGAGRCVVHQDWMRLSAGPAPPSLAPPGPPPG</sequence>
<evidence type="ECO:0000259" key="2">
    <source>
        <dbReference type="PROSITE" id="PS50113"/>
    </source>
</evidence>
<dbReference type="NCBIfam" id="TIGR00254">
    <property type="entry name" value="GGDEF"/>
    <property type="match status" value="1"/>
</dbReference>
<dbReference type="PANTHER" id="PTHR44757">
    <property type="entry name" value="DIGUANYLATE CYCLASE DGCP"/>
    <property type="match status" value="1"/>
</dbReference>